<dbReference type="EMBL" id="FNET01000024">
    <property type="protein sequence ID" value="SDM63387.1"/>
    <property type="molecule type" value="Genomic_DNA"/>
</dbReference>
<name>A0A1G9UUB2_9PSEU</name>
<proteinExistence type="predicted"/>
<reference evidence="2" key="1">
    <citation type="submission" date="2016-10" db="EMBL/GenBank/DDBJ databases">
        <authorList>
            <person name="Varghese N."/>
            <person name="Submissions S."/>
        </authorList>
    </citation>
    <scope>NUCLEOTIDE SEQUENCE [LARGE SCALE GENOMIC DNA]</scope>
    <source>
        <strain evidence="2">DSM 44796</strain>
    </source>
</reference>
<protein>
    <submittedName>
        <fullName evidence="1">Uncharacterized protein</fullName>
    </submittedName>
</protein>
<evidence type="ECO:0000313" key="1">
    <source>
        <dbReference type="EMBL" id="SDM63387.1"/>
    </source>
</evidence>
<evidence type="ECO:0000313" key="2">
    <source>
        <dbReference type="Proteomes" id="UP000199682"/>
    </source>
</evidence>
<dbReference type="Proteomes" id="UP000199682">
    <property type="component" value="Unassembled WGS sequence"/>
</dbReference>
<accession>A0A1G9UUB2</accession>
<dbReference type="AlphaFoldDB" id="A0A1G9UUB2"/>
<sequence>MAMFGGSIRVARDPFTSEDSCAGQRIHGFRGKYQCLPRRLTLHAVKALGLPQRSVTAPSAVTV</sequence>
<gene>
    <name evidence="1" type="ORF">SAMN04488074_12490</name>
</gene>
<organism evidence="1 2">
    <name type="scientific">Lentzea albidocapillata subsp. violacea</name>
    <dbReference type="NCBI Taxonomy" id="128104"/>
    <lineage>
        <taxon>Bacteria</taxon>
        <taxon>Bacillati</taxon>
        <taxon>Actinomycetota</taxon>
        <taxon>Actinomycetes</taxon>
        <taxon>Pseudonocardiales</taxon>
        <taxon>Pseudonocardiaceae</taxon>
        <taxon>Lentzea</taxon>
    </lineage>
</organism>